<dbReference type="GO" id="GO:0005737">
    <property type="term" value="C:cytoplasm"/>
    <property type="evidence" value="ECO:0007669"/>
    <property type="project" value="UniProtKB-SubCell"/>
</dbReference>
<keyword evidence="12" id="KW-0132">Cell division</keyword>
<keyword evidence="2 10" id="KW-1003">Cell membrane</keyword>
<dbReference type="eggNOG" id="COG0552">
    <property type="taxonomic scope" value="Bacteria"/>
</dbReference>
<evidence type="ECO:0000256" key="3">
    <source>
        <dbReference type="ARBA" id="ARBA00022490"/>
    </source>
</evidence>
<evidence type="ECO:0000256" key="7">
    <source>
        <dbReference type="ARBA" id="ARBA00023136"/>
    </source>
</evidence>
<reference evidence="12 13" key="2">
    <citation type="journal article" date="2011" name="Mol. Biol. Evol.">
        <title>Unity in variety--the pan-genome of the Chlamydiae.</title>
        <authorList>
            <person name="Collingro A."/>
            <person name="Tischler P."/>
            <person name="Weinmaier T."/>
            <person name="Penz T."/>
            <person name="Heinz E."/>
            <person name="Brunham R.C."/>
            <person name="Read T.D."/>
            <person name="Bavoil P.M."/>
            <person name="Sachse K."/>
            <person name="Kahane S."/>
            <person name="Friedman M.G."/>
            <person name="Rattei T."/>
            <person name="Myers G.S."/>
            <person name="Horn M."/>
        </authorList>
    </citation>
    <scope>NUCLEOTIDE SEQUENCE [LARGE SCALE GENOMIC DNA]</scope>
    <source>
        <strain evidence="13">ATCC VR-1471 / Z</strain>
    </source>
</reference>
<comment type="catalytic activity">
    <reaction evidence="9 10">
        <text>GTP + H2O = GDP + phosphate + H(+)</text>
        <dbReference type="Rhea" id="RHEA:19669"/>
        <dbReference type="ChEBI" id="CHEBI:15377"/>
        <dbReference type="ChEBI" id="CHEBI:15378"/>
        <dbReference type="ChEBI" id="CHEBI:37565"/>
        <dbReference type="ChEBI" id="CHEBI:43474"/>
        <dbReference type="ChEBI" id="CHEBI:58189"/>
        <dbReference type="EC" id="3.6.5.4"/>
    </reaction>
</comment>
<dbReference type="InterPro" id="IPR003593">
    <property type="entry name" value="AAA+_ATPase"/>
</dbReference>
<keyword evidence="13" id="KW-1185">Reference proteome</keyword>
<evidence type="ECO:0000313" key="12">
    <source>
        <dbReference type="EMBL" id="CCB89559.1"/>
    </source>
</evidence>
<dbReference type="GO" id="GO:0006614">
    <property type="term" value="P:SRP-dependent cotranslational protein targeting to membrane"/>
    <property type="evidence" value="ECO:0007669"/>
    <property type="project" value="InterPro"/>
</dbReference>
<dbReference type="InterPro" id="IPR000897">
    <property type="entry name" value="SRP54_GTPase_dom"/>
</dbReference>
<dbReference type="InterPro" id="IPR042101">
    <property type="entry name" value="SRP54_N_sf"/>
</dbReference>
<comment type="subcellular location">
    <subcellularLocation>
        <location evidence="10">Cell inner membrane</location>
        <topology evidence="10">Peripheral membrane protein</topology>
        <orientation evidence="10">Cytoplasmic side</orientation>
    </subcellularLocation>
    <subcellularLocation>
        <location evidence="10">Cytoplasm</location>
    </subcellularLocation>
    <subcellularLocation>
        <location evidence="1">Cell membrane</location>
        <topology evidence="1">Peripheral membrane protein</topology>
        <orientation evidence="1">Cytoplasmic side</orientation>
    </subcellularLocation>
</comment>
<evidence type="ECO:0000313" key="13">
    <source>
        <dbReference type="Proteomes" id="UP000000496"/>
    </source>
</evidence>
<feature type="domain" description="SRP54-type proteins GTP-binding" evidence="11">
    <location>
        <begin position="282"/>
        <end position="295"/>
    </location>
</feature>
<keyword evidence="3 10" id="KW-0963">Cytoplasm</keyword>
<evidence type="ECO:0000256" key="2">
    <source>
        <dbReference type="ARBA" id="ARBA00022475"/>
    </source>
</evidence>
<dbReference type="HOGENOM" id="CLU_009301_3_4_0"/>
<evidence type="ECO:0000256" key="5">
    <source>
        <dbReference type="ARBA" id="ARBA00022801"/>
    </source>
</evidence>
<evidence type="ECO:0000256" key="6">
    <source>
        <dbReference type="ARBA" id="ARBA00023134"/>
    </source>
</evidence>
<comment type="function">
    <text evidence="10">Involved in targeting and insertion of nascent membrane proteins into the cytoplasmic membrane. Acts as a receptor for the complex formed by the signal recognition particle (SRP) and the ribosome-nascent chain (RNC).</text>
</comment>
<dbReference type="SMART" id="SM00382">
    <property type="entry name" value="AAA"/>
    <property type="match status" value="1"/>
</dbReference>
<proteinExistence type="inferred from homology"/>
<dbReference type="SUPFAM" id="SSF52540">
    <property type="entry name" value="P-loop containing nucleoside triphosphate hydrolases"/>
    <property type="match status" value="1"/>
</dbReference>
<dbReference type="CDD" id="cd17874">
    <property type="entry name" value="FtsY"/>
    <property type="match status" value="1"/>
</dbReference>
<keyword evidence="10" id="KW-0997">Cell inner membrane</keyword>
<name>F8L9M2_SIMNZ</name>
<dbReference type="GO" id="GO:0005047">
    <property type="term" value="F:signal recognition particle binding"/>
    <property type="evidence" value="ECO:0007669"/>
    <property type="project" value="TreeGrafter"/>
</dbReference>
<dbReference type="HAMAP" id="MF_00920">
    <property type="entry name" value="FtsY"/>
    <property type="match status" value="1"/>
</dbReference>
<feature type="binding site" evidence="10">
    <location>
        <begin position="115"/>
        <end position="122"/>
    </location>
    <ligand>
        <name>GTP</name>
        <dbReference type="ChEBI" id="CHEBI:37565"/>
    </ligand>
</feature>
<feature type="binding site" evidence="10">
    <location>
        <begin position="197"/>
        <end position="201"/>
    </location>
    <ligand>
        <name>GTP</name>
        <dbReference type="ChEBI" id="CHEBI:37565"/>
    </ligand>
</feature>
<keyword evidence="8 10" id="KW-0675">Receptor</keyword>
<sequence length="310" mass="34022">MVFGLLKTGLSKIRRAFSRTRSILGEKVRELFGKPLDEETLDELEQILYEADLGSALATEFVDHIRRFARKNPHSTSTQLIDAMKHHAQDILHRPPSISGKTPESGSPKMILIVGVNGSGKTTSCAKLARLFQEEKKKVLLAAADTFRAAAIEQLDIWSQRLKIDCVKGKPGGDPSAVIFDALSAAKARQNDVVIADTAGRLQSKTELMEELAKITRVAQKVVPEAPHEIYLVLDATTGQNALDQAKIFNEFTPLTGLILTKLDGSAKGGIILSIYHQMGIPIRYIGIGEKEDDFIPFNPESYVDALFSV</sequence>
<keyword evidence="12" id="KW-0131">Cell cycle</keyword>
<reference key="1">
    <citation type="journal article" date="2011" name="Mol. Biol. Evol.">
        <title>Unity in variety -- the pan-genome of the Chlamydiae.</title>
        <authorList>
            <person name="Collingro A."/>
            <person name="Tischler P."/>
            <person name="Weinmaier T."/>
            <person name="Penz T."/>
            <person name="Heinz E."/>
            <person name="Brunham R.C."/>
            <person name="Read T.D."/>
            <person name="Bavoil P.M."/>
            <person name="Sachse K."/>
            <person name="Kahane S."/>
            <person name="Friedman M.G."/>
            <person name="Rattei T."/>
            <person name="Myers G.S.A."/>
            <person name="Horn M."/>
        </authorList>
    </citation>
    <scope>NUCLEOTIDE SEQUENCE</scope>
    <source>
        <strain>Z</strain>
    </source>
</reference>
<evidence type="ECO:0000256" key="10">
    <source>
        <dbReference type="HAMAP-Rule" id="MF_00920"/>
    </source>
</evidence>
<evidence type="ECO:0000256" key="9">
    <source>
        <dbReference type="ARBA" id="ARBA00048027"/>
    </source>
</evidence>
<dbReference type="EC" id="3.6.5.4" evidence="10"/>
<dbReference type="InterPro" id="IPR036225">
    <property type="entry name" value="SRP/SRP_N"/>
</dbReference>
<dbReference type="PANTHER" id="PTHR43134">
    <property type="entry name" value="SIGNAL RECOGNITION PARTICLE RECEPTOR SUBUNIT ALPHA"/>
    <property type="match status" value="1"/>
</dbReference>
<comment type="subunit">
    <text evidence="10">Part of the signal recognition particle protein translocation system, which is composed of SRP and FtsY.</text>
</comment>
<protein>
    <recommendedName>
        <fullName evidence="10">Signal recognition particle receptor FtsY</fullName>
        <shortName evidence="10">SRP receptor</shortName>
        <ecNumber evidence="10">3.6.5.4</ecNumber>
    </recommendedName>
</protein>
<comment type="similarity">
    <text evidence="10">Belongs to the GTP-binding SRP family. FtsY subfamily.</text>
</comment>
<accession>F8L9M2</accession>
<evidence type="ECO:0000259" key="11">
    <source>
        <dbReference type="PROSITE" id="PS00300"/>
    </source>
</evidence>
<dbReference type="GO" id="GO:0005886">
    <property type="term" value="C:plasma membrane"/>
    <property type="evidence" value="ECO:0007669"/>
    <property type="project" value="UniProtKB-SubCell"/>
</dbReference>
<dbReference type="GO" id="GO:0051301">
    <property type="term" value="P:cell division"/>
    <property type="evidence" value="ECO:0007669"/>
    <property type="project" value="UniProtKB-KW"/>
</dbReference>
<dbReference type="GO" id="GO:0005525">
    <property type="term" value="F:GTP binding"/>
    <property type="evidence" value="ECO:0007669"/>
    <property type="project" value="UniProtKB-UniRule"/>
</dbReference>
<gene>
    <name evidence="10 12" type="primary">ftsY</name>
    <name evidence="12" type="ordered locus">SNE_A16820</name>
</gene>
<keyword evidence="5 10" id="KW-0378">Hydrolase</keyword>
<dbReference type="PROSITE" id="PS00300">
    <property type="entry name" value="SRP54"/>
    <property type="match status" value="1"/>
</dbReference>
<feature type="binding site" evidence="10">
    <location>
        <begin position="261"/>
        <end position="264"/>
    </location>
    <ligand>
        <name>GTP</name>
        <dbReference type="ChEBI" id="CHEBI:37565"/>
    </ligand>
</feature>
<dbReference type="Gene3D" id="1.20.120.140">
    <property type="entry name" value="Signal recognition particle SRP54, nucleotide-binding domain"/>
    <property type="match status" value="1"/>
</dbReference>
<keyword evidence="4 10" id="KW-0547">Nucleotide-binding</keyword>
<dbReference type="SUPFAM" id="SSF47364">
    <property type="entry name" value="Domain of the SRP/SRP receptor G-proteins"/>
    <property type="match status" value="1"/>
</dbReference>
<dbReference type="PANTHER" id="PTHR43134:SF1">
    <property type="entry name" value="SIGNAL RECOGNITION PARTICLE RECEPTOR SUBUNIT ALPHA"/>
    <property type="match status" value="1"/>
</dbReference>
<dbReference type="InterPro" id="IPR027417">
    <property type="entry name" value="P-loop_NTPase"/>
</dbReference>
<dbReference type="AlphaFoldDB" id="F8L9M2"/>
<dbReference type="GO" id="GO:0003924">
    <property type="term" value="F:GTPase activity"/>
    <property type="evidence" value="ECO:0007669"/>
    <property type="project" value="UniProtKB-UniRule"/>
</dbReference>
<dbReference type="Pfam" id="PF00448">
    <property type="entry name" value="SRP54"/>
    <property type="match status" value="1"/>
</dbReference>
<dbReference type="STRING" id="331113.SNE_A16820"/>
<keyword evidence="6 10" id="KW-0342">GTP-binding</keyword>
<dbReference type="SMART" id="SM00962">
    <property type="entry name" value="SRP54"/>
    <property type="match status" value="1"/>
</dbReference>
<keyword evidence="7 10" id="KW-0472">Membrane</keyword>
<dbReference type="InterPro" id="IPR013822">
    <property type="entry name" value="Signal_recog_particl_SRP54_hlx"/>
</dbReference>
<dbReference type="NCBIfam" id="TIGR00064">
    <property type="entry name" value="ftsY"/>
    <property type="match status" value="1"/>
</dbReference>
<dbReference type="EMBL" id="FR872582">
    <property type="protein sequence ID" value="CCB89559.1"/>
    <property type="molecule type" value="Genomic_DNA"/>
</dbReference>
<dbReference type="FunFam" id="3.40.50.300:FF:000053">
    <property type="entry name" value="Signal recognition particle receptor FtsY"/>
    <property type="match status" value="1"/>
</dbReference>
<evidence type="ECO:0000256" key="4">
    <source>
        <dbReference type="ARBA" id="ARBA00022741"/>
    </source>
</evidence>
<dbReference type="Gene3D" id="3.40.50.300">
    <property type="entry name" value="P-loop containing nucleotide triphosphate hydrolases"/>
    <property type="match status" value="1"/>
</dbReference>
<organism evidence="12 13">
    <name type="scientific">Simkania negevensis (strain ATCC VR-1471 / DSM 27360 / Z)</name>
    <dbReference type="NCBI Taxonomy" id="331113"/>
    <lineage>
        <taxon>Bacteria</taxon>
        <taxon>Pseudomonadati</taxon>
        <taxon>Chlamydiota</taxon>
        <taxon>Chlamydiia</taxon>
        <taxon>Parachlamydiales</taxon>
        <taxon>Simkaniaceae</taxon>
        <taxon>Simkania</taxon>
    </lineage>
</organism>
<evidence type="ECO:0000256" key="1">
    <source>
        <dbReference type="ARBA" id="ARBA00004413"/>
    </source>
</evidence>
<dbReference type="RefSeq" id="WP_013944025.1">
    <property type="nucleotide sequence ID" value="NC_015713.1"/>
</dbReference>
<dbReference type="SMART" id="SM00963">
    <property type="entry name" value="SRP54_N"/>
    <property type="match status" value="1"/>
</dbReference>
<dbReference type="Proteomes" id="UP000000496">
    <property type="component" value="Chromosome gsn.131"/>
</dbReference>
<dbReference type="Pfam" id="PF02881">
    <property type="entry name" value="SRP54_N"/>
    <property type="match status" value="1"/>
</dbReference>
<dbReference type="OrthoDB" id="9804720at2"/>
<dbReference type="InterPro" id="IPR004390">
    <property type="entry name" value="SR_rcpt_FtsY"/>
</dbReference>
<dbReference type="KEGG" id="sng:SNE_A16820"/>
<evidence type="ECO:0000256" key="8">
    <source>
        <dbReference type="ARBA" id="ARBA00023170"/>
    </source>
</evidence>